<feature type="region of interest" description="Disordered" evidence="1">
    <location>
        <begin position="118"/>
        <end position="138"/>
    </location>
</feature>
<protein>
    <submittedName>
        <fullName evidence="2">Uncharacterized protein</fullName>
    </submittedName>
</protein>
<evidence type="ECO:0000256" key="1">
    <source>
        <dbReference type="SAM" id="MobiDB-lite"/>
    </source>
</evidence>
<evidence type="ECO:0000313" key="2">
    <source>
        <dbReference type="EMBL" id="GFA91395.1"/>
    </source>
</evidence>
<dbReference type="AlphaFoldDB" id="A0A699KJ86"/>
<accession>A0A699KJ86</accession>
<gene>
    <name evidence="2" type="ORF">Tci_663367</name>
</gene>
<proteinExistence type="predicted"/>
<organism evidence="2">
    <name type="scientific">Tanacetum cinerariifolium</name>
    <name type="common">Dalmatian daisy</name>
    <name type="synonym">Chrysanthemum cinerariifolium</name>
    <dbReference type="NCBI Taxonomy" id="118510"/>
    <lineage>
        <taxon>Eukaryota</taxon>
        <taxon>Viridiplantae</taxon>
        <taxon>Streptophyta</taxon>
        <taxon>Embryophyta</taxon>
        <taxon>Tracheophyta</taxon>
        <taxon>Spermatophyta</taxon>
        <taxon>Magnoliopsida</taxon>
        <taxon>eudicotyledons</taxon>
        <taxon>Gunneridae</taxon>
        <taxon>Pentapetalae</taxon>
        <taxon>asterids</taxon>
        <taxon>campanulids</taxon>
        <taxon>Asterales</taxon>
        <taxon>Asteraceae</taxon>
        <taxon>Asteroideae</taxon>
        <taxon>Anthemideae</taxon>
        <taxon>Anthemidinae</taxon>
        <taxon>Tanacetum</taxon>
    </lineage>
</organism>
<comment type="caution">
    <text evidence="2">The sequence shown here is derived from an EMBL/GenBank/DDBJ whole genome shotgun (WGS) entry which is preliminary data.</text>
</comment>
<feature type="compositionally biased region" description="Polar residues" evidence="1">
    <location>
        <begin position="88"/>
        <end position="101"/>
    </location>
</feature>
<sequence length="229" mass="25199">VQGKGKEKVIDEQAAHDLLTLLTLKNKSLVDQFIFQRCTPMLTEASGHAESPFMDAELPLTDSEIEYDNVASKIDTGDQDEGQDEPNSKATDASTRQNPKQMDENFTTIAYPNVQENLKLPSEDPVIPEEPARSTGTLSSLQNLEKELSFTYQFFMEKQQEEEPGKTNAEAEVKSMVLVPIHQETSLVSLMTTLVIDLTTSQSGSPLPTSTKITSAIMTTTTIPPPPQP</sequence>
<reference evidence="2" key="1">
    <citation type="journal article" date="2019" name="Sci. Rep.">
        <title>Draft genome of Tanacetum cinerariifolium, the natural source of mosquito coil.</title>
        <authorList>
            <person name="Yamashiro T."/>
            <person name="Shiraishi A."/>
            <person name="Satake H."/>
            <person name="Nakayama K."/>
        </authorList>
    </citation>
    <scope>NUCLEOTIDE SEQUENCE</scope>
</reference>
<name>A0A699KJ86_TANCI</name>
<feature type="non-terminal residue" evidence="2">
    <location>
        <position position="1"/>
    </location>
</feature>
<dbReference type="EMBL" id="BKCJ010513115">
    <property type="protein sequence ID" value="GFA91395.1"/>
    <property type="molecule type" value="Genomic_DNA"/>
</dbReference>
<feature type="region of interest" description="Disordered" evidence="1">
    <location>
        <begin position="60"/>
        <end position="101"/>
    </location>
</feature>